<dbReference type="PANTHER" id="PTHR33494">
    <property type="entry name" value="OS02G0793800 PROTEIN"/>
    <property type="match status" value="1"/>
</dbReference>
<evidence type="ECO:0000313" key="3">
    <source>
        <dbReference type="EMBL" id="KAL0342244.1"/>
    </source>
</evidence>
<feature type="domain" description="TRF2/HOY1 PH-like" evidence="2">
    <location>
        <begin position="116"/>
        <end position="186"/>
    </location>
</feature>
<organism evidence="3">
    <name type="scientific">Sesamum calycinum</name>
    <dbReference type="NCBI Taxonomy" id="2727403"/>
    <lineage>
        <taxon>Eukaryota</taxon>
        <taxon>Viridiplantae</taxon>
        <taxon>Streptophyta</taxon>
        <taxon>Embryophyta</taxon>
        <taxon>Tracheophyta</taxon>
        <taxon>Spermatophyta</taxon>
        <taxon>Magnoliopsida</taxon>
        <taxon>eudicotyledons</taxon>
        <taxon>Gunneridae</taxon>
        <taxon>Pentapetalae</taxon>
        <taxon>asterids</taxon>
        <taxon>lamiids</taxon>
        <taxon>Lamiales</taxon>
        <taxon>Pedaliaceae</taxon>
        <taxon>Sesamum</taxon>
    </lineage>
</organism>
<dbReference type="AlphaFoldDB" id="A0AAW2NF80"/>
<name>A0AAW2NF80_9LAMI</name>
<feature type="compositionally biased region" description="Polar residues" evidence="1">
    <location>
        <begin position="384"/>
        <end position="394"/>
    </location>
</feature>
<reference evidence="3" key="2">
    <citation type="journal article" date="2024" name="Plant">
        <title>Genomic evolution and insights into agronomic trait innovations of Sesamum species.</title>
        <authorList>
            <person name="Miao H."/>
            <person name="Wang L."/>
            <person name="Qu L."/>
            <person name="Liu H."/>
            <person name="Sun Y."/>
            <person name="Le M."/>
            <person name="Wang Q."/>
            <person name="Wei S."/>
            <person name="Zheng Y."/>
            <person name="Lin W."/>
            <person name="Duan Y."/>
            <person name="Cao H."/>
            <person name="Xiong S."/>
            <person name="Wang X."/>
            <person name="Wei L."/>
            <person name="Li C."/>
            <person name="Ma Q."/>
            <person name="Ju M."/>
            <person name="Zhao R."/>
            <person name="Li G."/>
            <person name="Mu C."/>
            <person name="Tian Q."/>
            <person name="Mei H."/>
            <person name="Zhang T."/>
            <person name="Gao T."/>
            <person name="Zhang H."/>
        </authorList>
    </citation>
    <scope>NUCLEOTIDE SEQUENCE</scope>
    <source>
        <strain evidence="3">KEN8</strain>
    </source>
</reference>
<proteinExistence type="predicted"/>
<protein>
    <recommendedName>
        <fullName evidence="2">TRF2/HOY1 PH-like domain-containing protein</fullName>
    </recommendedName>
</protein>
<dbReference type="PANTHER" id="PTHR33494:SF1">
    <property type="entry name" value="C2H2-TYPE DOMAIN-CONTAINING PROTEIN-RELATED"/>
    <property type="match status" value="1"/>
</dbReference>
<feature type="compositionally biased region" description="Polar residues" evidence="1">
    <location>
        <begin position="323"/>
        <end position="332"/>
    </location>
</feature>
<comment type="caution">
    <text evidence="3">The sequence shown here is derived from an EMBL/GenBank/DDBJ whole genome shotgun (WGS) entry which is preliminary data.</text>
</comment>
<feature type="region of interest" description="Disordered" evidence="1">
    <location>
        <begin position="230"/>
        <end position="264"/>
    </location>
</feature>
<sequence>MVQLMRNGKSETQQREKMAAVKVEVEVEVEDHLEEEHGPLIKRPKQQNFGLGGFAVPASQYNPLDEPSPLGLRLRKSPSLLELIQMKLSNRAVQKLAVMLMVKDSRQVVLLLVKAVQASILRIGTWEYKSRYEGDLVAKCYFAKHKLVWEVLDGGLKNKIEIQWSDIMALKANYPDDAPGTLDVVFLSQQGEITLDSPYFEPRICVLDDQNEDNSELDLNRERSPSFFSLKDAASPSGAQTSSSKNDQDASGRSLESYRQETPSPCSGKILMIRVPVLRSSMSMSDLVSHLENRISEQGSSSNPTLSSEEWEGLQILDDINSDNYQDTSSVQDRADESNGIGVPTSENKVREKCSIFQDEFNVGYNQSTSMSRKDSVGFAAQPPQDSFSTSVLVQYSEEKPS</sequence>
<evidence type="ECO:0000256" key="1">
    <source>
        <dbReference type="SAM" id="MobiDB-lite"/>
    </source>
</evidence>
<dbReference type="Pfam" id="PF24818">
    <property type="entry name" value="PH_TRF2_HOY1"/>
    <property type="match status" value="1"/>
</dbReference>
<dbReference type="EMBL" id="JACGWM010000011">
    <property type="protein sequence ID" value="KAL0342244.1"/>
    <property type="molecule type" value="Genomic_DNA"/>
</dbReference>
<gene>
    <name evidence="3" type="ORF">Scaly_1887000</name>
</gene>
<dbReference type="InterPro" id="IPR057939">
    <property type="entry name" value="TRF2_HOY1_PH"/>
</dbReference>
<feature type="compositionally biased region" description="Polar residues" evidence="1">
    <location>
        <begin position="237"/>
        <end position="251"/>
    </location>
</feature>
<feature type="region of interest" description="Disordered" evidence="1">
    <location>
        <begin position="368"/>
        <end position="402"/>
    </location>
</feature>
<feature type="region of interest" description="Disordered" evidence="1">
    <location>
        <begin position="323"/>
        <end position="347"/>
    </location>
</feature>
<evidence type="ECO:0000259" key="2">
    <source>
        <dbReference type="Pfam" id="PF24818"/>
    </source>
</evidence>
<reference evidence="3" key="1">
    <citation type="submission" date="2020-06" db="EMBL/GenBank/DDBJ databases">
        <authorList>
            <person name="Li T."/>
            <person name="Hu X."/>
            <person name="Zhang T."/>
            <person name="Song X."/>
            <person name="Zhang H."/>
            <person name="Dai N."/>
            <person name="Sheng W."/>
            <person name="Hou X."/>
            <person name="Wei L."/>
        </authorList>
    </citation>
    <scope>NUCLEOTIDE SEQUENCE</scope>
    <source>
        <strain evidence="3">KEN8</strain>
        <tissue evidence="3">Leaf</tissue>
    </source>
</reference>
<accession>A0AAW2NF80</accession>